<protein>
    <submittedName>
        <fullName evidence="3">Uncharacterized protein</fullName>
    </submittedName>
</protein>
<name>A0A371EM64_MUCPR</name>
<comment type="caution">
    <text evidence="3">The sequence shown here is derived from an EMBL/GenBank/DDBJ whole genome shotgun (WGS) entry which is preliminary data.</text>
</comment>
<evidence type="ECO:0000313" key="4">
    <source>
        <dbReference type="Proteomes" id="UP000257109"/>
    </source>
</evidence>
<feature type="region of interest" description="Disordered" evidence="1">
    <location>
        <begin position="46"/>
        <end position="72"/>
    </location>
</feature>
<feature type="compositionally biased region" description="Polar residues" evidence="1">
    <location>
        <begin position="166"/>
        <end position="181"/>
    </location>
</feature>
<evidence type="ECO:0000256" key="2">
    <source>
        <dbReference type="SAM" id="Phobius"/>
    </source>
</evidence>
<feature type="compositionally biased region" description="Basic and acidic residues" evidence="1">
    <location>
        <begin position="148"/>
        <end position="160"/>
    </location>
</feature>
<sequence length="181" mass="20053">MPQRKPPPPESADMAGTASVTEGRDGDVALFPQHITSCFPLASMAQKTSSSPNDAEIGPMAPNPCAAPQRNGRKKRRERVCMVRLGWEQCHGLLDVTLGIIIMLFVFVFVFARQVRTINNEESCWWPVFTMLGKESSVYLNIGLPEKEMGPVDSSKKECECPLGNEQDSQLPNPSQYIGER</sequence>
<keyword evidence="2" id="KW-1133">Transmembrane helix</keyword>
<gene>
    <name evidence="3" type="ORF">CR513_54017</name>
</gene>
<dbReference type="AlphaFoldDB" id="A0A371EM64"/>
<evidence type="ECO:0000313" key="3">
    <source>
        <dbReference type="EMBL" id="RDX67140.1"/>
    </source>
</evidence>
<feature type="region of interest" description="Disordered" evidence="1">
    <location>
        <begin position="148"/>
        <end position="181"/>
    </location>
</feature>
<keyword evidence="2" id="KW-0812">Transmembrane</keyword>
<feature type="non-terminal residue" evidence="3">
    <location>
        <position position="1"/>
    </location>
</feature>
<evidence type="ECO:0000256" key="1">
    <source>
        <dbReference type="SAM" id="MobiDB-lite"/>
    </source>
</evidence>
<dbReference type="Proteomes" id="UP000257109">
    <property type="component" value="Unassembled WGS sequence"/>
</dbReference>
<keyword evidence="2" id="KW-0472">Membrane</keyword>
<feature type="transmembrane region" description="Helical" evidence="2">
    <location>
        <begin position="92"/>
        <end position="112"/>
    </location>
</feature>
<accession>A0A371EM64</accession>
<reference evidence="3" key="1">
    <citation type="submission" date="2018-05" db="EMBL/GenBank/DDBJ databases">
        <title>Draft genome of Mucuna pruriens seed.</title>
        <authorList>
            <person name="Nnadi N.E."/>
            <person name="Vos R."/>
            <person name="Hasami M.H."/>
            <person name="Devisetty U.K."/>
            <person name="Aguiy J.C."/>
        </authorList>
    </citation>
    <scope>NUCLEOTIDE SEQUENCE [LARGE SCALE GENOMIC DNA]</scope>
    <source>
        <strain evidence="3">JCA_2017</strain>
    </source>
</reference>
<proteinExistence type="predicted"/>
<dbReference type="EMBL" id="QJKJ01013123">
    <property type="protein sequence ID" value="RDX67140.1"/>
    <property type="molecule type" value="Genomic_DNA"/>
</dbReference>
<dbReference type="OrthoDB" id="10285101at2759"/>
<organism evidence="3 4">
    <name type="scientific">Mucuna pruriens</name>
    <name type="common">Velvet bean</name>
    <name type="synonym">Dolichos pruriens</name>
    <dbReference type="NCBI Taxonomy" id="157652"/>
    <lineage>
        <taxon>Eukaryota</taxon>
        <taxon>Viridiplantae</taxon>
        <taxon>Streptophyta</taxon>
        <taxon>Embryophyta</taxon>
        <taxon>Tracheophyta</taxon>
        <taxon>Spermatophyta</taxon>
        <taxon>Magnoliopsida</taxon>
        <taxon>eudicotyledons</taxon>
        <taxon>Gunneridae</taxon>
        <taxon>Pentapetalae</taxon>
        <taxon>rosids</taxon>
        <taxon>fabids</taxon>
        <taxon>Fabales</taxon>
        <taxon>Fabaceae</taxon>
        <taxon>Papilionoideae</taxon>
        <taxon>50 kb inversion clade</taxon>
        <taxon>NPAAA clade</taxon>
        <taxon>indigoferoid/millettioid clade</taxon>
        <taxon>Phaseoleae</taxon>
        <taxon>Mucuna</taxon>
    </lineage>
</organism>
<keyword evidence="4" id="KW-1185">Reference proteome</keyword>